<accession>A0AA36IMG3</accession>
<keyword evidence="2" id="KW-1185">Reference proteome</keyword>
<sequence length="231" mass="25533">MQEFPAPQLWPGLQEPFRAELRVILHEVQFCKAVAAEEVVACAELDMAVERLHGHRLPAPQCSDARPLQGSRASFEWRFTFPKLRLITGEVSLAVSLLDAKTWELLGQVTQSLKDPLKSVSAAADRPSQCEFNSLTVKAVGKSYRKGSMSISVSALPKHLAEDFPASSGRAAGKVPWDQDTARSVKEQEFSAQRLQCCPAVSCRPARPRRRRRRWWLAALALLAAGACKDA</sequence>
<dbReference type="Proteomes" id="UP001178507">
    <property type="component" value="Unassembled WGS sequence"/>
</dbReference>
<comment type="caution">
    <text evidence="1">The sequence shown here is derived from an EMBL/GenBank/DDBJ whole genome shotgun (WGS) entry which is preliminary data.</text>
</comment>
<gene>
    <name evidence="1" type="ORF">EVOR1521_LOCUS15037</name>
</gene>
<reference evidence="1" key="1">
    <citation type="submission" date="2023-08" db="EMBL/GenBank/DDBJ databases">
        <authorList>
            <person name="Chen Y."/>
            <person name="Shah S."/>
            <person name="Dougan E. K."/>
            <person name="Thang M."/>
            <person name="Chan C."/>
        </authorList>
    </citation>
    <scope>NUCLEOTIDE SEQUENCE</scope>
</reference>
<proteinExistence type="predicted"/>
<dbReference type="AlphaFoldDB" id="A0AA36IMG3"/>
<organism evidence="1 2">
    <name type="scientific">Effrenium voratum</name>
    <dbReference type="NCBI Taxonomy" id="2562239"/>
    <lineage>
        <taxon>Eukaryota</taxon>
        <taxon>Sar</taxon>
        <taxon>Alveolata</taxon>
        <taxon>Dinophyceae</taxon>
        <taxon>Suessiales</taxon>
        <taxon>Symbiodiniaceae</taxon>
        <taxon>Effrenium</taxon>
    </lineage>
</organism>
<evidence type="ECO:0000313" key="2">
    <source>
        <dbReference type="Proteomes" id="UP001178507"/>
    </source>
</evidence>
<name>A0AA36IMG3_9DINO</name>
<dbReference type="EMBL" id="CAUJNA010001868">
    <property type="protein sequence ID" value="CAJ1389414.1"/>
    <property type="molecule type" value="Genomic_DNA"/>
</dbReference>
<evidence type="ECO:0000313" key="1">
    <source>
        <dbReference type="EMBL" id="CAJ1389414.1"/>
    </source>
</evidence>
<protein>
    <submittedName>
        <fullName evidence="1">Uncharacterized protein</fullName>
    </submittedName>
</protein>